<dbReference type="AlphaFoldDB" id="A0A840RQY4"/>
<evidence type="ECO:0000313" key="2">
    <source>
        <dbReference type="Proteomes" id="UP000571084"/>
    </source>
</evidence>
<gene>
    <name evidence="1" type="ORF">HNR39_001223</name>
</gene>
<comment type="caution">
    <text evidence="1">The sequence shown here is derived from an EMBL/GenBank/DDBJ whole genome shotgun (WGS) entry which is preliminary data.</text>
</comment>
<accession>A0A840RQY4</accession>
<sequence>MISPTCSLQHLNEIAREAWTSNYDRVNVLSKSEMLYLALASGRMRELTPDDFIAYAVDRVGAEWMSHMLSVWRSDSQPNK</sequence>
<proteinExistence type="predicted"/>
<protein>
    <submittedName>
        <fullName evidence="1">Uncharacterized protein</fullName>
    </submittedName>
</protein>
<dbReference type="EMBL" id="JACHHQ010000002">
    <property type="protein sequence ID" value="MBB5199396.1"/>
    <property type="molecule type" value="Genomic_DNA"/>
</dbReference>
<reference evidence="1 2" key="1">
    <citation type="submission" date="2020-08" db="EMBL/GenBank/DDBJ databases">
        <title>Genomic Encyclopedia of Type Strains, Phase IV (KMG-IV): sequencing the most valuable type-strain genomes for metagenomic binning, comparative biology and taxonomic classification.</title>
        <authorList>
            <person name="Goeker M."/>
        </authorList>
    </citation>
    <scope>NUCLEOTIDE SEQUENCE [LARGE SCALE GENOMIC DNA]</scope>
    <source>
        <strain evidence="1 2">DSM 23240</strain>
    </source>
</reference>
<organism evidence="1 2">
    <name type="scientific">Glaciimonas immobilis</name>
    <dbReference type="NCBI Taxonomy" id="728004"/>
    <lineage>
        <taxon>Bacteria</taxon>
        <taxon>Pseudomonadati</taxon>
        <taxon>Pseudomonadota</taxon>
        <taxon>Betaproteobacteria</taxon>
        <taxon>Burkholderiales</taxon>
        <taxon>Oxalobacteraceae</taxon>
        <taxon>Glaciimonas</taxon>
    </lineage>
</organism>
<evidence type="ECO:0000313" key="1">
    <source>
        <dbReference type="EMBL" id="MBB5199396.1"/>
    </source>
</evidence>
<dbReference type="Proteomes" id="UP000571084">
    <property type="component" value="Unassembled WGS sequence"/>
</dbReference>
<name>A0A840RQY4_9BURK</name>
<keyword evidence="2" id="KW-1185">Reference proteome</keyword>